<feature type="non-terminal residue" evidence="1">
    <location>
        <position position="165"/>
    </location>
</feature>
<name>X0V970_9ZZZZ</name>
<gene>
    <name evidence="1" type="ORF">S01H1_57715</name>
</gene>
<reference evidence="1" key="1">
    <citation type="journal article" date="2014" name="Front. Microbiol.">
        <title>High frequency of phylogenetically diverse reductive dehalogenase-homologous genes in deep subseafloor sedimentary metagenomes.</title>
        <authorList>
            <person name="Kawai M."/>
            <person name="Futagami T."/>
            <person name="Toyoda A."/>
            <person name="Takaki Y."/>
            <person name="Nishi S."/>
            <person name="Hori S."/>
            <person name="Arai W."/>
            <person name="Tsubouchi T."/>
            <person name="Morono Y."/>
            <person name="Uchiyama I."/>
            <person name="Ito T."/>
            <person name="Fujiyama A."/>
            <person name="Inagaki F."/>
            <person name="Takami H."/>
        </authorList>
    </citation>
    <scope>NUCLEOTIDE SEQUENCE</scope>
    <source>
        <strain evidence="1">Expedition CK06-06</strain>
    </source>
</reference>
<accession>X0V970</accession>
<dbReference type="EMBL" id="BARS01037656">
    <property type="protein sequence ID" value="GAG14709.1"/>
    <property type="molecule type" value="Genomic_DNA"/>
</dbReference>
<proteinExistence type="predicted"/>
<dbReference type="AlphaFoldDB" id="X0V970"/>
<sequence>MKMKKYFIERNKLLLSIIVCLLLIMISISCVSGKHQINKEMVGGNKSVSLLLPSWLLIMVNGDWNYWDNLPHMYSIPTGNVGIGTDNPTEKLTVTGIVESTLGGFKFPDGTIQTSASSGGGDTAWAWWIGTGTDGDIYRMGNVAIGAISATDKLDVGGGIRANYI</sequence>
<comment type="caution">
    <text evidence="1">The sequence shown here is derived from an EMBL/GenBank/DDBJ whole genome shotgun (WGS) entry which is preliminary data.</text>
</comment>
<dbReference type="PROSITE" id="PS51257">
    <property type="entry name" value="PROKAR_LIPOPROTEIN"/>
    <property type="match status" value="1"/>
</dbReference>
<evidence type="ECO:0000313" key="1">
    <source>
        <dbReference type="EMBL" id="GAG14709.1"/>
    </source>
</evidence>
<organism evidence="1">
    <name type="scientific">marine sediment metagenome</name>
    <dbReference type="NCBI Taxonomy" id="412755"/>
    <lineage>
        <taxon>unclassified sequences</taxon>
        <taxon>metagenomes</taxon>
        <taxon>ecological metagenomes</taxon>
    </lineage>
</organism>
<protein>
    <submittedName>
        <fullName evidence="1">Uncharacterized protein</fullName>
    </submittedName>
</protein>